<organism evidence="2 3">
    <name type="scientific">Pseudothermotoga thermarum DSM 5069</name>
    <dbReference type="NCBI Taxonomy" id="688269"/>
    <lineage>
        <taxon>Bacteria</taxon>
        <taxon>Thermotogati</taxon>
        <taxon>Thermotogota</taxon>
        <taxon>Thermotogae</taxon>
        <taxon>Thermotogales</taxon>
        <taxon>Thermotogaceae</taxon>
        <taxon>Pseudothermotoga</taxon>
    </lineage>
</organism>
<dbReference type="CDD" id="cd13544">
    <property type="entry name" value="PBP2_Fbp_like_1"/>
    <property type="match status" value="1"/>
</dbReference>
<accession>F7YTF8</accession>
<dbReference type="InterPro" id="IPR026045">
    <property type="entry name" value="Ferric-bd"/>
</dbReference>
<dbReference type="KEGG" id="tta:Theth_1092"/>
<dbReference type="GO" id="GO:0030288">
    <property type="term" value="C:outer membrane-bounded periplasmic space"/>
    <property type="evidence" value="ECO:0007669"/>
    <property type="project" value="TreeGrafter"/>
</dbReference>
<dbReference type="RefSeq" id="WP_013932392.1">
    <property type="nucleotide sequence ID" value="NC_015707.1"/>
</dbReference>
<dbReference type="Proteomes" id="UP000006804">
    <property type="component" value="Chromosome"/>
</dbReference>
<dbReference type="GO" id="GO:0030975">
    <property type="term" value="F:thiamine binding"/>
    <property type="evidence" value="ECO:0007669"/>
    <property type="project" value="TreeGrafter"/>
</dbReference>
<dbReference type="PANTHER" id="PTHR30006">
    <property type="entry name" value="THIAMINE-BINDING PERIPLASMIC PROTEIN-RELATED"/>
    <property type="match status" value="1"/>
</dbReference>
<sequence length="328" mass="36774" precursor="true">MKRFLLVAILCFATLIFAEQVLHMYTALDENEWPIYVKAFEQATGIKVNVVRMSSGEILARIEAESKNPRASIWFGGPAVDHIAAKKKGLLEPYKSAATEKVPEAFKDPEGYWVGFYFGAIGFGTNTEHLKQLKVDPPRSWYDLLKPEFKGRIAVAYPYTSGTAYTVLAALVAIMGEDEAFKYWKELDKQIHHYTKSGSAPVTEAGLGEVTIAIAFAHDIIAKGIAKGYPLVLTFPKEPTGYEIGAMSLIKGGPEPELAKKFIDWMLSAEAQSLFKQWYRIPINPDAEVAPGAVKMQDVNVVSMDFDYFGREKDRLIERWKEEIEYGK</sequence>
<protein>
    <submittedName>
        <fullName evidence="2">ABC transporter, periplasmic binding protein, thiB subfamily</fullName>
    </submittedName>
</protein>
<dbReference type="GO" id="GO:0030976">
    <property type="term" value="F:thiamine pyrophosphate binding"/>
    <property type="evidence" value="ECO:0007669"/>
    <property type="project" value="TreeGrafter"/>
</dbReference>
<dbReference type="PIRSF" id="PIRSF002825">
    <property type="entry name" value="CfbpA"/>
    <property type="match status" value="1"/>
</dbReference>
<evidence type="ECO:0000256" key="1">
    <source>
        <dbReference type="ARBA" id="ARBA00022729"/>
    </source>
</evidence>
<dbReference type="eggNOG" id="COG1840">
    <property type="taxonomic scope" value="Bacteria"/>
</dbReference>
<dbReference type="SUPFAM" id="SSF53850">
    <property type="entry name" value="Periplasmic binding protein-like II"/>
    <property type="match status" value="1"/>
</dbReference>
<reference evidence="2 3" key="1">
    <citation type="submission" date="2010-11" db="EMBL/GenBank/DDBJ databases">
        <title>The complete genome of Thermotoga thermarum DSM 5069.</title>
        <authorList>
            <consortium name="US DOE Joint Genome Institute (JGI-PGF)"/>
            <person name="Lucas S."/>
            <person name="Copeland A."/>
            <person name="Lapidus A."/>
            <person name="Bruce D."/>
            <person name="Goodwin L."/>
            <person name="Pitluck S."/>
            <person name="Kyrpides N."/>
            <person name="Mavromatis K."/>
            <person name="Ivanova N."/>
            <person name="Zeytun A."/>
            <person name="Brettin T."/>
            <person name="Detter J.C."/>
            <person name="Tapia R."/>
            <person name="Han C."/>
            <person name="Land M."/>
            <person name="Hauser L."/>
            <person name="Markowitz V."/>
            <person name="Cheng J.-F."/>
            <person name="Hugenholtz P."/>
            <person name="Woyke T."/>
            <person name="Wu D."/>
            <person name="Spring S."/>
            <person name="Schroeder M."/>
            <person name="Brambilla E."/>
            <person name="Klenk H.-P."/>
            <person name="Eisen J.A."/>
        </authorList>
    </citation>
    <scope>NUCLEOTIDE SEQUENCE [LARGE SCALE GENOMIC DNA]</scope>
    <source>
        <strain evidence="2 3">DSM 5069</strain>
    </source>
</reference>
<name>F7YTF8_9THEM</name>
<dbReference type="AlphaFoldDB" id="F7YTF8"/>
<keyword evidence="1" id="KW-0732">Signal</keyword>
<dbReference type="GO" id="GO:0015888">
    <property type="term" value="P:thiamine transport"/>
    <property type="evidence" value="ECO:0007669"/>
    <property type="project" value="TreeGrafter"/>
</dbReference>
<keyword evidence="3" id="KW-1185">Reference proteome</keyword>
<dbReference type="PANTHER" id="PTHR30006:SF2">
    <property type="entry name" value="ABC TRANSPORTER SUBSTRATE-BINDING PROTEIN"/>
    <property type="match status" value="1"/>
</dbReference>
<dbReference type="STRING" id="688269.Theth_1092"/>
<dbReference type="Gene3D" id="3.40.190.10">
    <property type="entry name" value="Periplasmic binding protein-like II"/>
    <property type="match status" value="2"/>
</dbReference>
<evidence type="ECO:0000313" key="2">
    <source>
        <dbReference type="EMBL" id="AEH51172.1"/>
    </source>
</evidence>
<dbReference type="EMBL" id="CP002351">
    <property type="protein sequence ID" value="AEH51172.1"/>
    <property type="molecule type" value="Genomic_DNA"/>
</dbReference>
<gene>
    <name evidence="2" type="ORF">Theth_1092</name>
</gene>
<dbReference type="OrthoDB" id="179400at2"/>
<proteinExistence type="predicted"/>
<evidence type="ECO:0000313" key="3">
    <source>
        <dbReference type="Proteomes" id="UP000006804"/>
    </source>
</evidence>
<dbReference type="HOGENOM" id="CLU_026974_0_1_0"/>
<dbReference type="Pfam" id="PF13343">
    <property type="entry name" value="SBP_bac_6"/>
    <property type="match status" value="1"/>
</dbReference>
<dbReference type="PATRIC" id="fig|688269.3.peg.1120"/>